<dbReference type="AlphaFoldDB" id="A0A6A6H171"/>
<dbReference type="OrthoDB" id="341259at2759"/>
<keyword evidence="5" id="KW-1185">Reference proteome</keyword>
<organism evidence="4 5">
    <name type="scientific">Viridothelium virens</name>
    <name type="common">Speckled blister lichen</name>
    <name type="synonym">Trypethelium virens</name>
    <dbReference type="NCBI Taxonomy" id="1048519"/>
    <lineage>
        <taxon>Eukaryota</taxon>
        <taxon>Fungi</taxon>
        <taxon>Dikarya</taxon>
        <taxon>Ascomycota</taxon>
        <taxon>Pezizomycotina</taxon>
        <taxon>Dothideomycetes</taxon>
        <taxon>Dothideomycetes incertae sedis</taxon>
        <taxon>Trypetheliales</taxon>
        <taxon>Trypetheliaceae</taxon>
        <taxon>Viridothelium</taxon>
    </lineage>
</organism>
<sequence length="543" mass="59915">MAMVQKILHQENPNETSQTVSTVNTTTEIRGDEETIAPQVSGRLKWIDTCWSGCPCNCHGKYQFSTPAVLERTAGRLFYGYAGRRSLHTTCDVPNCREQATKESKFTYFFPRWFMQQAVLISFGIDALGSPSFDLSTRRVVGERSDIFTLSRQGDIQGIRQLFSRRVASPSDVHCWGHWGPLHYAVDHGQVETCRLLLENGADPEWEDRFGTSPVEVAWRNILRLKADPETAKTFSIIFPGANFLQTRDFTRIHKLVLNLEEGDLEKAILPGRHHLDARDLDGWTPTHWATRRGASSSLSILLRHGANPLLTDDTEKRTALHFAAFSNSVPCLQILLAYQFNGSVLDINARDAYGCTPLRCAAEENAVAAVTYLLTSGANLDIPSVTGDSPVSYVVGINCHEAITQLLNAGANHLALNDDRNSILHFAAPQADVRTLALLARARLRGLDLEAKNADGLTASEIAEQRVRAPSGFMESWTHLMMSIVKLEGSTSGATSGDKDWQSFSEASWYKAESAAEEDVMGSIHEMMEGAMGEGGKGEQGR</sequence>
<dbReference type="Pfam" id="PF00023">
    <property type="entry name" value="Ank"/>
    <property type="match status" value="1"/>
</dbReference>
<dbReference type="PANTHER" id="PTHR24198:SF165">
    <property type="entry name" value="ANKYRIN REPEAT-CONTAINING PROTEIN-RELATED"/>
    <property type="match status" value="1"/>
</dbReference>
<gene>
    <name evidence="4" type="ORF">EV356DRAFT_535316</name>
</gene>
<evidence type="ECO:0000256" key="3">
    <source>
        <dbReference type="PROSITE-ProRule" id="PRU00023"/>
    </source>
</evidence>
<reference evidence="4" key="1">
    <citation type="journal article" date="2020" name="Stud. Mycol.">
        <title>101 Dothideomycetes genomes: a test case for predicting lifestyles and emergence of pathogens.</title>
        <authorList>
            <person name="Haridas S."/>
            <person name="Albert R."/>
            <person name="Binder M."/>
            <person name="Bloem J."/>
            <person name="Labutti K."/>
            <person name="Salamov A."/>
            <person name="Andreopoulos B."/>
            <person name="Baker S."/>
            <person name="Barry K."/>
            <person name="Bills G."/>
            <person name="Bluhm B."/>
            <person name="Cannon C."/>
            <person name="Castanera R."/>
            <person name="Culley D."/>
            <person name="Daum C."/>
            <person name="Ezra D."/>
            <person name="Gonzalez J."/>
            <person name="Henrissat B."/>
            <person name="Kuo A."/>
            <person name="Liang C."/>
            <person name="Lipzen A."/>
            <person name="Lutzoni F."/>
            <person name="Magnuson J."/>
            <person name="Mondo S."/>
            <person name="Nolan M."/>
            <person name="Ohm R."/>
            <person name="Pangilinan J."/>
            <person name="Park H.-J."/>
            <person name="Ramirez L."/>
            <person name="Alfaro M."/>
            <person name="Sun H."/>
            <person name="Tritt A."/>
            <person name="Yoshinaga Y."/>
            <person name="Zwiers L.-H."/>
            <person name="Turgeon B."/>
            <person name="Goodwin S."/>
            <person name="Spatafora J."/>
            <person name="Crous P."/>
            <person name="Grigoriev I."/>
        </authorList>
    </citation>
    <scope>NUCLEOTIDE SEQUENCE</scope>
    <source>
        <strain evidence="4">Tuck. ex Michener</strain>
    </source>
</reference>
<evidence type="ECO:0000313" key="4">
    <source>
        <dbReference type="EMBL" id="KAF2231637.1"/>
    </source>
</evidence>
<feature type="repeat" description="ANK" evidence="3">
    <location>
        <begin position="354"/>
        <end position="386"/>
    </location>
</feature>
<dbReference type="InterPro" id="IPR036770">
    <property type="entry name" value="Ankyrin_rpt-contain_sf"/>
</dbReference>
<dbReference type="Pfam" id="PF12796">
    <property type="entry name" value="Ank_2"/>
    <property type="match status" value="1"/>
</dbReference>
<dbReference type="InterPro" id="IPR002110">
    <property type="entry name" value="Ankyrin_rpt"/>
</dbReference>
<proteinExistence type="predicted"/>
<dbReference type="Gene3D" id="1.25.40.20">
    <property type="entry name" value="Ankyrin repeat-containing domain"/>
    <property type="match status" value="3"/>
</dbReference>
<evidence type="ECO:0000256" key="2">
    <source>
        <dbReference type="ARBA" id="ARBA00023043"/>
    </source>
</evidence>
<keyword evidence="1" id="KW-0677">Repeat</keyword>
<dbReference type="PANTHER" id="PTHR24198">
    <property type="entry name" value="ANKYRIN REPEAT AND PROTEIN KINASE DOMAIN-CONTAINING PROTEIN"/>
    <property type="match status" value="1"/>
</dbReference>
<dbReference type="PROSITE" id="PS50297">
    <property type="entry name" value="ANK_REP_REGION"/>
    <property type="match status" value="3"/>
</dbReference>
<evidence type="ECO:0000256" key="1">
    <source>
        <dbReference type="ARBA" id="ARBA00022737"/>
    </source>
</evidence>
<protein>
    <submittedName>
        <fullName evidence="4">Ankyrin</fullName>
    </submittedName>
</protein>
<keyword evidence="2 3" id="KW-0040">ANK repeat</keyword>
<dbReference type="SUPFAM" id="SSF48403">
    <property type="entry name" value="Ankyrin repeat"/>
    <property type="match status" value="1"/>
</dbReference>
<evidence type="ECO:0000313" key="5">
    <source>
        <dbReference type="Proteomes" id="UP000800092"/>
    </source>
</evidence>
<feature type="repeat" description="ANK" evidence="3">
    <location>
        <begin position="181"/>
        <end position="209"/>
    </location>
</feature>
<dbReference type="EMBL" id="ML991824">
    <property type="protein sequence ID" value="KAF2231637.1"/>
    <property type="molecule type" value="Genomic_DNA"/>
</dbReference>
<dbReference type="Proteomes" id="UP000800092">
    <property type="component" value="Unassembled WGS sequence"/>
</dbReference>
<name>A0A6A6H171_VIRVR</name>
<accession>A0A6A6H171</accession>
<dbReference type="SMART" id="SM00248">
    <property type="entry name" value="ANK"/>
    <property type="match status" value="5"/>
</dbReference>
<feature type="repeat" description="ANK" evidence="3">
    <location>
        <begin position="282"/>
        <end position="314"/>
    </location>
</feature>
<dbReference type="PROSITE" id="PS50088">
    <property type="entry name" value="ANK_REPEAT"/>
    <property type="match status" value="3"/>
</dbReference>